<sequence length="412" mass="44437">MSFQNIFCREVITFAQDIKKIPFVQSLTNRHHVSSMIRLKHLIRRSAFRAASSSPSSLLSKSRSINTASPFLRSKVQATGISLSVFRRFASDDANSPSSADGEDSSVSSAINSATESASTYASDAAESVSETAQEAKDTFVDTAVGTAAAAGLAFQPREDRREFGSRGYGDRNGGDRNGGGRGYGDRNGGDRGGYGDRNGGGRGGDRGGFGGQARDAPPMTPTPNIYVGNLLFDITAADLQREFGQFGTLKSAIIATDPRGMSKGFGYVEFETIEQATAAIAAKHQTVFEGRRMVVNYMAKTRREGVQNPPSKTLFIGNLAFEMSDADLNKLFRDIRNVIDVRVAIDRRTGQPRGFAHADFVDVESAVKGLEVLKDQEIYGRKLRVDYSLGARERTPDSGRGGDRDSGSSSF</sequence>
<evidence type="ECO:0000256" key="1">
    <source>
        <dbReference type="ARBA" id="ARBA00022737"/>
    </source>
</evidence>
<dbReference type="GO" id="GO:0003723">
    <property type="term" value="F:RNA binding"/>
    <property type="evidence" value="ECO:0007669"/>
    <property type="project" value="UniProtKB-UniRule"/>
</dbReference>
<organism evidence="6 7">
    <name type="scientific">Lachnellula suecica</name>
    <dbReference type="NCBI Taxonomy" id="602035"/>
    <lineage>
        <taxon>Eukaryota</taxon>
        <taxon>Fungi</taxon>
        <taxon>Dikarya</taxon>
        <taxon>Ascomycota</taxon>
        <taxon>Pezizomycotina</taxon>
        <taxon>Leotiomycetes</taxon>
        <taxon>Helotiales</taxon>
        <taxon>Lachnaceae</taxon>
        <taxon>Lachnellula</taxon>
    </lineage>
</organism>
<keyword evidence="7" id="KW-1185">Reference proteome</keyword>
<keyword evidence="1" id="KW-0677">Repeat</keyword>
<keyword evidence="6" id="KW-0687">Ribonucleoprotein</keyword>
<feature type="compositionally biased region" description="Low complexity" evidence="4">
    <location>
        <begin position="92"/>
        <end position="110"/>
    </location>
</feature>
<dbReference type="Proteomes" id="UP000469558">
    <property type="component" value="Unassembled WGS sequence"/>
</dbReference>
<dbReference type="InterPro" id="IPR000504">
    <property type="entry name" value="RRM_dom"/>
</dbReference>
<feature type="domain" description="RRM" evidence="5">
    <location>
        <begin position="313"/>
        <end position="391"/>
    </location>
</feature>
<feature type="compositionally biased region" description="Gly residues" evidence="4">
    <location>
        <begin position="191"/>
        <end position="212"/>
    </location>
</feature>
<reference evidence="6 7" key="1">
    <citation type="submission" date="2018-05" db="EMBL/GenBank/DDBJ databases">
        <title>Genome sequencing and assembly of the regulated plant pathogen Lachnellula willkommii and related sister species for the development of diagnostic species identification markers.</title>
        <authorList>
            <person name="Giroux E."/>
            <person name="Bilodeau G."/>
        </authorList>
    </citation>
    <scope>NUCLEOTIDE SEQUENCE [LARGE SCALE GENOMIC DNA]</scope>
    <source>
        <strain evidence="6 7">CBS 268.59</strain>
    </source>
</reference>
<dbReference type="PROSITE" id="PS50102">
    <property type="entry name" value="RRM"/>
    <property type="match status" value="2"/>
</dbReference>
<comment type="caution">
    <text evidence="6">The sequence shown here is derived from an EMBL/GenBank/DDBJ whole genome shotgun (WGS) entry which is preliminary data.</text>
</comment>
<dbReference type="Pfam" id="PF00076">
    <property type="entry name" value="RRM_1"/>
    <property type="match status" value="2"/>
</dbReference>
<evidence type="ECO:0000256" key="3">
    <source>
        <dbReference type="PROSITE-ProRule" id="PRU00176"/>
    </source>
</evidence>
<protein>
    <submittedName>
        <fullName evidence="6">31 kDa ribonucleoprotein-like chloroplastic protein</fullName>
    </submittedName>
</protein>
<feature type="compositionally biased region" description="Basic and acidic residues" evidence="4">
    <location>
        <begin position="157"/>
        <end position="175"/>
    </location>
</feature>
<dbReference type="SUPFAM" id="SSF54928">
    <property type="entry name" value="RNA-binding domain, RBD"/>
    <property type="match status" value="2"/>
</dbReference>
<feature type="domain" description="RRM" evidence="5">
    <location>
        <begin position="224"/>
        <end position="301"/>
    </location>
</feature>
<dbReference type="Gene3D" id="3.30.70.330">
    <property type="match status" value="2"/>
</dbReference>
<dbReference type="InterPro" id="IPR035979">
    <property type="entry name" value="RBD_domain_sf"/>
</dbReference>
<evidence type="ECO:0000313" key="7">
    <source>
        <dbReference type="Proteomes" id="UP000469558"/>
    </source>
</evidence>
<gene>
    <name evidence="6" type="primary">CP31A</name>
    <name evidence="6" type="ORF">LSUE1_G005393</name>
</gene>
<accession>A0A8T9C8W8</accession>
<evidence type="ECO:0000256" key="4">
    <source>
        <dbReference type="SAM" id="MobiDB-lite"/>
    </source>
</evidence>
<dbReference type="PANTHER" id="PTHR23236:SF119">
    <property type="entry name" value="NUCLEAR RNA-BINDING PROTEIN SART-3"/>
    <property type="match status" value="1"/>
</dbReference>
<dbReference type="FunFam" id="3.30.70.330:FF:000843">
    <property type="entry name" value="Nucleic acid-binding protein"/>
    <property type="match status" value="1"/>
</dbReference>
<dbReference type="InterPro" id="IPR012677">
    <property type="entry name" value="Nucleotide-bd_a/b_plait_sf"/>
</dbReference>
<feature type="region of interest" description="Disordered" evidence="4">
    <location>
        <begin position="92"/>
        <end position="111"/>
    </location>
</feature>
<keyword evidence="2 3" id="KW-0694">RNA-binding</keyword>
<dbReference type="CDD" id="cd00590">
    <property type="entry name" value="RRM_SF"/>
    <property type="match status" value="1"/>
</dbReference>
<feature type="region of interest" description="Disordered" evidence="4">
    <location>
        <begin position="391"/>
        <end position="412"/>
    </location>
</feature>
<dbReference type="SMART" id="SM00360">
    <property type="entry name" value="RRM"/>
    <property type="match status" value="2"/>
</dbReference>
<dbReference type="EMBL" id="QGMK01000354">
    <property type="protein sequence ID" value="TVY82209.1"/>
    <property type="molecule type" value="Genomic_DNA"/>
</dbReference>
<dbReference type="PANTHER" id="PTHR23236">
    <property type="entry name" value="EUKARYOTIC TRANSLATION INITIATION FACTOR 4B/4H"/>
    <property type="match status" value="1"/>
</dbReference>
<evidence type="ECO:0000259" key="5">
    <source>
        <dbReference type="PROSITE" id="PS50102"/>
    </source>
</evidence>
<dbReference type="GO" id="GO:1990904">
    <property type="term" value="C:ribonucleoprotein complex"/>
    <property type="evidence" value="ECO:0007669"/>
    <property type="project" value="UniProtKB-KW"/>
</dbReference>
<proteinExistence type="predicted"/>
<evidence type="ECO:0000256" key="2">
    <source>
        <dbReference type="ARBA" id="ARBA00022884"/>
    </source>
</evidence>
<evidence type="ECO:0000313" key="6">
    <source>
        <dbReference type="EMBL" id="TVY82209.1"/>
    </source>
</evidence>
<feature type="region of interest" description="Disordered" evidence="4">
    <location>
        <begin position="152"/>
        <end position="222"/>
    </location>
</feature>
<dbReference type="AlphaFoldDB" id="A0A8T9C8W8"/>
<name>A0A8T9C8W8_9HELO</name>
<dbReference type="OrthoDB" id="6730379at2759"/>